<comment type="caution">
    <text evidence="2">The sequence shown here is derived from an EMBL/GenBank/DDBJ whole genome shotgun (WGS) entry which is preliminary data.</text>
</comment>
<proteinExistence type="predicted"/>
<dbReference type="AlphaFoldDB" id="A0A841E4W4"/>
<accession>A0A841E4W4</accession>
<reference evidence="2 3" key="1">
    <citation type="submission" date="2020-08" db="EMBL/GenBank/DDBJ databases">
        <title>Sequencing the genomes of 1000 actinobacteria strains.</title>
        <authorList>
            <person name="Klenk H.-P."/>
        </authorList>
    </citation>
    <scope>NUCLEOTIDE SEQUENCE [LARGE SCALE GENOMIC DNA]</scope>
    <source>
        <strain evidence="2 3">DSM 17294</strain>
    </source>
</reference>
<dbReference type="RefSeq" id="WP_184845150.1">
    <property type="nucleotide sequence ID" value="NZ_BAAAVN010000031.1"/>
</dbReference>
<evidence type="ECO:0000313" key="3">
    <source>
        <dbReference type="Proteomes" id="UP000558997"/>
    </source>
</evidence>
<dbReference type="Proteomes" id="UP000558997">
    <property type="component" value="Unassembled WGS sequence"/>
</dbReference>
<feature type="region of interest" description="Disordered" evidence="1">
    <location>
        <begin position="1"/>
        <end position="31"/>
    </location>
</feature>
<name>A0A841E4W4_9ACTN</name>
<dbReference type="EMBL" id="JACHNF010000002">
    <property type="protein sequence ID" value="MBB5984025.1"/>
    <property type="molecule type" value="Genomic_DNA"/>
</dbReference>
<protein>
    <submittedName>
        <fullName evidence="2">Uncharacterized protein</fullName>
    </submittedName>
</protein>
<evidence type="ECO:0000256" key="1">
    <source>
        <dbReference type="SAM" id="MobiDB-lite"/>
    </source>
</evidence>
<evidence type="ECO:0000313" key="2">
    <source>
        <dbReference type="EMBL" id="MBB5984025.1"/>
    </source>
</evidence>
<gene>
    <name evidence="2" type="ORF">HDA44_007440</name>
</gene>
<keyword evidence="3" id="KW-1185">Reference proteome</keyword>
<feature type="compositionally biased region" description="Basic and acidic residues" evidence="1">
    <location>
        <begin position="11"/>
        <end position="25"/>
    </location>
</feature>
<sequence>MFDTAGVGKAISDRYGTEGFEDNRPKPQRVMNESWPAPEVARALKDVEAWKQIDVEARVVLEQDGQQVMHGRAVRWTRLHVCVLLPDRRLLVPYVWLNPSDVRRTEQAPPAAPGS</sequence>
<organism evidence="2 3">
    <name type="scientific">Kribbella solani</name>
    <dbReference type="NCBI Taxonomy" id="236067"/>
    <lineage>
        <taxon>Bacteria</taxon>
        <taxon>Bacillati</taxon>
        <taxon>Actinomycetota</taxon>
        <taxon>Actinomycetes</taxon>
        <taxon>Propionibacteriales</taxon>
        <taxon>Kribbellaceae</taxon>
        <taxon>Kribbella</taxon>
    </lineage>
</organism>